<feature type="compositionally biased region" description="Acidic residues" evidence="1">
    <location>
        <begin position="373"/>
        <end position="383"/>
    </location>
</feature>
<accession>A0A084JSM3</accession>
<protein>
    <submittedName>
        <fullName evidence="3">RHS repeat-associated protein</fullName>
    </submittedName>
</protein>
<comment type="caution">
    <text evidence="2">The sequence shown here is derived from an EMBL/GenBank/DDBJ whole genome shotgun (WGS) entry which is preliminary data.</text>
</comment>
<evidence type="ECO:0000313" key="2">
    <source>
        <dbReference type="EMBL" id="KEZ91957.1"/>
    </source>
</evidence>
<dbReference type="Proteomes" id="UP000239997">
    <property type="component" value="Unassembled WGS sequence"/>
</dbReference>
<feature type="compositionally biased region" description="Low complexity" evidence="1">
    <location>
        <begin position="361"/>
        <end position="372"/>
    </location>
</feature>
<reference evidence="3 5" key="2">
    <citation type="submission" date="2018-03" db="EMBL/GenBank/DDBJ databases">
        <title>Genomic Encyclopedia of Archaeal and Bacterial Type Strains, Phase II (KMG-II): from individual species to whole genera.</title>
        <authorList>
            <person name="Goeker M."/>
        </authorList>
    </citation>
    <scope>NUCLEOTIDE SEQUENCE [LARGE SCALE GENOMIC DNA]</scope>
    <source>
        <strain evidence="3 5">DSM 22727</strain>
    </source>
</reference>
<feature type="region of interest" description="Disordered" evidence="1">
    <location>
        <begin position="355"/>
        <end position="383"/>
    </location>
</feature>
<dbReference type="NCBIfam" id="TIGR03696">
    <property type="entry name" value="Rhs_assc_core"/>
    <property type="match status" value="1"/>
</dbReference>
<dbReference type="EMBL" id="PVNA01000024">
    <property type="protein sequence ID" value="PRX08924.1"/>
    <property type="molecule type" value="Genomic_DNA"/>
</dbReference>
<evidence type="ECO:0000313" key="5">
    <source>
        <dbReference type="Proteomes" id="UP000239997"/>
    </source>
</evidence>
<dbReference type="EMBL" id="JPJI01000045">
    <property type="protein sequence ID" value="KEZ91957.1"/>
    <property type="molecule type" value="Genomic_DNA"/>
</dbReference>
<dbReference type="InterPro" id="IPR022385">
    <property type="entry name" value="Rhs_assc_core"/>
</dbReference>
<evidence type="ECO:0000256" key="1">
    <source>
        <dbReference type="SAM" id="MobiDB-lite"/>
    </source>
</evidence>
<proteinExistence type="predicted"/>
<evidence type="ECO:0000313" key="3">
    <source>
        <dbReference type="EMBL" id="PRX08924.1"/>
    </source>
</evidence>
<reference evidence="2 4" key="1">
    <citation type="submission" date="2014-07" db="EMBL/GenBank/DDBJ databases">
        <title>Draft genome sequence of Nonlabens ulvanivorans, an ulvan degrading bacterium.</title>
        <authorList>
            <person name="Kopel M."/>
            <person name="Helbert W."/>
            <person name="Henrissat B."/>
            <person name="Doniger T."/>
            <person name="Banin E."/>
        </authorList>
    </citation>
    <scope>NUCLEOTIDE SEQUENCE [LARGE SCALE GENOMIC DNA]</scope>
    <source>
        <strain evidence="2 4">PLR</strain>
    </source>
</reference>
<name>A0A084JSM3_NONUL</name>
<dbReference type="RefSeq" id="WP_051788757.1">
    <property type="nucleotide sequence ID" value="NZ_JPJI01000045.1"/>
</dbReference>
<dbReference type="AlphaFoldDB" id="A0A084JSM3"/>
<evidence type="ECO:0000313" key="4">
    <source>
        <dbReference type="Proteomes" id="UP000028531"/>
    </source>
</evidence>
<sequence>MLLNNRHGSVDSDAYRYGFQGQERDDEVKGEGNSYNYTFRMHDPRLGRFLSRDPLAKDYPHNSVYAFSENSVIGGKELEGAEYMDKDEARIHVVQGKLFIKLANFNYPFRNAFNRQHGESANLVFADSRNPGQLSGDLFLYKINPLMYPLSLSNPSEGMNPNVNIQAPIPAEHVFREVRVRSYIGNKYKKDGVTPKGSSSRWPSKNVTEVFYEYVPAHSGSGGGVKGVAVGIAVVSLFNYGMETYGNISISNDLTRIHEQTQGTKFWQDGILYRKPSVFEQAQRDVKRALNDGLIRGFDTNQMSQVMNIILYGGDGNESPLIIEAARSVITNYSSESAKARLDFTLLQEEKDKNFVERVNQNESNQEQNNNEENCDEEECNGG</sequence>
<dbReference type="Gene3D" id="2.180.10.10">
    <property type="entry name" value="RHS repeat-associated core"/>
    <property type="match status" value="1"/>
</dbReference>
<dbReference type="OrthoDB" id="2972467at2"/>
<dbReference type="Proteomes" id="UP000028531">
    <property type="component" value="Unassembled WGS sequence"/>
</dbReference>
<organism evidence="2 4">
    <name type="scientific">Nonlabens ulvanivorans</name>
    <name type="common">Persicivirga ulvanivorans</name>
    <dbReference type="NCBI Taxonomy" id="906888"/>
    <lineage>
        <taxon>Bacteria</taxon>
        <taxon>Pseudomonadati</taxon>
        <taxon>Bacteroidota</taxon>
        <taxon>Flavobacteriia</taxon>
        <taxon>Flavobacteriales</taxon>
        <taxon>Flavobacteriaceae</taxon>
        <taxon>Nonlabens</taxon>
    </lineage>
</organism>
<keyword evidence="5" id="KW-1185">Reference proteome</keyword>
<gene>
    <name evidence="2" type="ORF">IL45_14870</name>
    <name evidence="3" type="ORF">LY02_02916</name>
</gene>